<dbReference type="HOGENOM" id="CLU_038456_0_0_10"/>
<feature type="coiled-coil region" evidence="1">
    <location>
        <begin position="255"/>
        <end position="293"/>
    </location>
</feature>
<dbReference type="EMBL" id="FP565814">
    <property type="protein sequence ID" value="CBH24522.1"/>
    <property type="molecule type" value="Genomic_DNA"/>
</dbReference>
<feature type="transmembrane region" description="Helical" evidence="3">
    <location>
        <begin position="81"/>
        <end position="101"/>
    </location>
</feature>
<evidence type="ECO:0000256" key="2">
    <source>
        <dbReference type="SAM" id="MobiDB-lite"/>
    </source>
</evidence>
<feature type="compositionally biased region" description="Low complexity" evidence="2">
    <location>
        <begin position="35"/>
        <end position="44"/>
    </location>
</feature>
<evidence type="ECO:0000313" key="5">
    <source>
        <dbReference type="Proteomes" id="UP000000933"/>
    </source>
</evidence>
<evidence type="ECO:0000256" key="1">
    <source>
        <dbReference type="SAM" id="Coils"/>
    </source>
</evidence>
<proteinExistence type="predicted"/>
<dbReference type="SUPFAM" id="SSF51230">
    <property type="entry name" value="Single hybrid motif"/>
    <property type="match status" value="1"/>
</dbReference>
<gene>
    <name evidence="4" type="primary">emrA</name>
    <name evidence="4" type="ordered locus">SRM_01601</name>
</gene>
<sequence>MPPASSWPNWAPPSFICFSRPTRLPDMSADRPDSDSSAPDARPPSQERQWLQPTAEMDAPTDLGRTSALQAAQSPAITRSILVVSALFLVVLGVALAFVPWRQTVSGSGEVTAYAPEARPRTVESRISARVADWHVVEGDEVAKGDTVAVLEDLGSSYLDDQFADRVAAQRTNTLNGLRLEVERARQKLAQARQKRRSADEKVSNATLGVSTARTRLARIEDLQDDGISSVRDLETARLKFRKARTDSVAAAADLAAARRAVESARLNVERKEQKLEAKQAALSRKVGNARERASNAIVRAPISGTVSSINRVGPGQIVKKGTTLATVAPKTDDRAAELFVSSIGASLIEPGRQVQLQFSGFPALQFSGLPDASTGTFTGTVRFIDPVGDGSGRFRMLVVPDTSATTSWPSPKYLRQGAPAKGSVLLSSVSLGYEIWRRMNGLPPQLSTQQGTAPAK</sequence>
<organism evidence="4 5">
    <name type="scientific">Salinibacter ruber (strain M8)</name>
    <dbReference type="NCBI Taxonomy" id="761659"/>
    <lineage>
        <taxon>Bacteria</taxon>
        <taxon>Pseudomonadati</taxon>
        <taxon>Rhodothermota</taxon>
        <taxon>Rhodothermia</taxon>
        <taxon>Rhodothermales</taxon>
        <taxon>Salinibacteraceae</taxon>
        <taxon>Salinibacter</taxon>
    </lineage>
</organism>
<feature type="coiled-coil region" evidence="1">
    <location>
        <begin position="168"/>
        <end position="202"/>
    </location>
</feature>
<dbReference type="PANTHER" id="PTHR30386:SF27">
    <property type="entry name" value="MEMBRANE FUSION PROTEIN (MFP) FAMILY PROTEIN"/>
    <property type="match status" value="1"/>
</dbReference>
<dbReference type="KEGG" id="srm:SRM_01601"/>
<keyword evidence="3" id="KW-0472">Membrane</keyword>
<dbReference type="InterPro" id="IPR050739">
    <property type="entry name" value="MFP"/>
</dbReference>
<evidence type="ECO:0000313" key="4">
    <source>
        <dbReference type="EMBL" id="CBH24522.1"/>
    </source>
</evidence>
<keyword evidence="3" id="KW-1133">Transmembrane helix</keyword>
<protein>
    <submittedName>
        <fullName evidence="4">Similar to multidrug resistance efflux pump</fullName>
    </submittedName>
</protein>
<reference evidence="5" key="2">
    <citation type="submission" date="2010-04" db="EMBL/GenBank/DDBJ databases">
        <title>Genome sequence of Salinibacter ruber M8.</title>
        <authorList>
            <consortium name="Genoscope"/>
        </authorList>
    </citation>
    <scope>NUCLEOTIDE SEQUENCE [LARGE SCALE GENOMIC DNA]</scope>
    <source>
        <strain evidence="5">M8</strain>
    </source>
</reference>
<dbReference type="Gene3D" id="2.40.50.100">
    <property type="match status" value="1"/>
</dbReference>
<keyword evidence="3" id="KW-0812">Transmembrane</keyword>
<dbReference type="InterPro" id="IPR011053">
    <property type="entry name" value="Single_hybrid_motif"/>
</dbReference>
<reference evidence="4 5" key="1">
    <citation type="journal article" date="2010" name="ISME J.">
        <title>Fine-scale evolution: genomic, phenotypic and ecological differentiation in two coexisting Salinibacter ruber strains.</title>
        <authorList>
            <person name="Pena A."/>
            <person name="Teeling H."/>
            <person name="Huerta-Cepas J."/>
            <person name="Santos F."/>
            <person name="Yarza P."/>
            <person name="Brito-Echeverria J."/>
            <person name="Lucio M."/>
            <person name="Schmitt-Kopplin P."/>
            <person name="Meseguer I."/>
            <person name="Schenowitz C."/>
            <person name="Dossat C."/>
            <person name="Barbe V."/>
            <person name="Dopazo J."/>
            <person name="Rossello-Mora R."/>
            <person name="Schuler M."/>
            <person name="Glockner F.O."/>
            <person name="Amann R."/>
            <person name="Gabaldon T."/>
            <person name="Anton J."/>
        </authorList>
    </citation>
    <scope>NUCLEOTIDE SEQUENCE [LARGE SCALE GENOMIC DNA]</scope>
    <source>
        <strain evidence="4 5">M8</strain>
    </source>
</reference>
<dbReference type="PANTHER" id="PTHR30386">
    <property type="entry name" value="MEMBRANE FUSION SUBUNIT OF EMRAB-TOLC MULTIDRUG EFFLUX PUMP"/>
    <property type="match status" value="1"/>
</dbReference>
<feature type="region of interest" description="Disordered" evidence="2">
    <location>
        <begin position="21"/>
        <end position="53"/>
    </location>
</feature>
<dbReference type="AlphaFoldDB" id="D5H917"/>
<dbReference type="Proteomes" id="UP000000933">
    <property type="component" value="Chromosome"/>
</dbReference>
<keyword evidence="1" id="KW-0175">Coiled coil</keyword>
<name>D5H917_SALRM</name>
<accession>D5H917</accession>
<evidence type="ECO:0000256" key="3">
    <source>
        <dbReference type="SAM" id="Phobius"/>
    </source>
</evidence>